<dbReference type="Proteomes" id="UP000270046">
    <property type="component" value="Chromosome"/>
</dbReference>
<dbReference type="PANTHER" id="PTHR47199:SF2">
    <property type="entry name" value="PHOTOSYSTEM II STABILITY_ASSEMBLY FACTOR HCF136, CHLOROPLASTIC"/>
    <property type="match status" value="1"/>
</dbReference>
<organism evidence="5 6">
    <name type="scientific">Mucilaginibacter celer</name>
    <dbReference type="NCBI Taxonomy" id="2305508"/>
    <lineage>
        <taxon>Bacteria</taxon>
        <taxon>Pseudomonadati</taxon>
        <taxon>Bacteroidota</taxon>
        <taxon>Sphingobacteriia</taxon>
        <taxon>Sphingobacteriales</taxon>
        <taxon>Sphingobacteriaceae</taxon>
        <taxon>Mucilaginibacter</taxon>
    </lineage>
</organism>
<dbReference type="InterPro" id="IPR015943">
    <property type="entry name" value="WD40/YVTN_repeat-like_dom_sf"/>
</dbReference>
<dbReference type="GO" id="GO:0009523">
    <property type="term" value="C:photosystem II"/>
    <property type="evidence" value="ECO:0007669"/>
    <property type="project" value="UniProtKB-KW"/>
</dbReference>
<evidence type="ECO:0000313" key="6">
    <source>
        <dbReference type="Proteomes" id="UP000270046"/>
    </source>
</evidence>
<evidence type="ECO:0000313" key="5">
    <source>
        <dbReference type="EMBL" id="AYL96426.1"/>
    </source>
</evidence>
<sequence length="340" mass="36468">MKKVLFLISGIFICLTSLTNPAKAQTITILQQDKPTSIRGLSVVNDKTAWISGSKGYIAKTADGGKTWTWQQVKGYEKSDFRDIEAFSDQEAIIMSSGSPSYILKTKDGGLTWQEKYQKTDTTYFLDAMDFADRRHGYILGDPINNKFLLLETKDGGETWAESTNPPEALPGEAAFAASGTCLRVLESGTIYVASGGKSSRLISLSNGSSQWNYANLPISQGKSSEGAFSLSTGKNESIIVGGDYANDKKTDSVAAIQTSANTAVFVLTKGGPQGFQSSVEYLGGHIFLSTGTPGSNITTDGGQTWRQIDTTSFNVCRKAKHGKLVLLAGNGGKIALFKM</sequence>
<dbReference type="RefSeq" id="WP_119410024.1">
    <property type="nucleotide sequence ID" value="NZ_CP032869.1"/>
</dbReference>
<feature type="signal peptide" evidence="3">
    <location>
        <begin position="1"/>
        <end position="24"/>
    </location>
</feature>
<gene>
    <name evidence="5" type="ORF">HYN43_014465</name>
</gene>
<evidence type="ECO:0000256" key="3">
    <source>
        <dbReference type="SAM" id="SignalP"/>
    </source>
</evidence>
<dbReference type="GO" id="GO:0015979">
    <property type="term" value="P:photosynthesis"/>
    <property type="evidence" value="ECO:0007669"/>
    <property type="project" value="UniProtKB-KW"/>
</dbReference>
<keyword evidence="2" id="KW-0604">Photosystem II</keyword>
<dbReference type="Pfam" id="PF14870">
    <property type="entry name" value="PSII_BNR"/>
    <property type="match status" value="1"/>
</dbReference>
<feature type="domain" description="Photosynthesis system II assembly factor Ycf48/Hcf136-like" evidence="4">
    <location>
        <begin position="39"/>
        <end position="114"/>
    </location>
</feature>
<evidence type="ECO:0000256" key="2">
    <source>
        <dbReference type="ARBA" id="ARBA00023276"/>
    </source>
</evidence>
<dbReference type="InterPro" id="IPR036278">
    <property type="entry name" value="Sialidase_sf"/>
</dbReference>
<dbReference type="PANTHER" id="PTHR47199">
    <property type="entry name" value="PHOTOSYSTEM II STABILITY/ASSEMBLY FACTOR HCF136, CHLOROPLASTIC"/>
    <property type="match status" value="1"/>
</dbReference>
<dbReference type="AlphaFoldDB" id="A0A494VM95"/>
<evidence type="ECO:0000256" key="1">
    <source>
        <dbReference type="ARBA" id="ARBA00022531"/>
    </source>
</evidence>
<keyword evidence="3" id="KW-0732">Signal</keyword>
<feature type="chain" id="PRO_5019850766" evidence="3">
    <location>
        <begin position="25"/>
        <end position="340"/>
    </location>
</feature>
<protein>
    <submittedName>
        <fullName evidence="5">Oxidoreductase</fullName>
    </submittedName>
</protein>
<dbReference type="OrthoDB" id="9813892at2"/>
<accession>A0A494VM95</accession>
<proteinExistence type="predicted"/>
<dbReference type="SUPFAM" id="SSF50939">
    <property type="entry name" value="Sialidases"/>
    <property type="match status" value="1"/>
</dbReference>
<evidence type="ECO:0000259" key="4">
    <source>
        <dbReference type="Pfam" id="PF14870"/>
    </source>
</evidence>
<dbReference type="Gene3D" id="2.130.10.10">
    <property type="entry name" value="YVTN repeat-like/Quinoprotein amine dehydrogenase"/>
    <property type="match status" value="1"/>
</dbReference>
<reference evidence="5 6" key="1">
    <citation type="submission" date="2018-10" db="EMBL/GenBank/DDBJ databases">
        <title>Genome sequencing of Mucilaginibacter sp. HYN0043.</title>
        <authorList>
            <person name="Kim M."/>
            <person name="Yi H."/>
        </authorList>
    </citation>
    <scope>NUCLEOTIDE SEQUENCE [LARGE SCALE GENOMIC DNA]</scope>
    <source>
        <strain evidence="5 6">HYN0043</strain>
    </source>
</reference>
<dbReference type="EMBL" id="CP032869">
    <property type="protein sequence ID" value="AYL96426.1"/>
    <property type="molecule type" value="Genomic_DNA"/>
</dbReference>
<dbReference type="KEGG" id="muh:HYN43_014465"/>
<dbReference type="InterPro" id="IPR028203">
    <property type="entry name" value="PSII_CF48-like_dom"/>
</dbReference>
<name>A0A494VM95_9SPHI</name>
<keyword evidence="1" id="KW-0602">Photosynthesis</keyword>
<keyword evidence="6" id="KW-1185">Reference proteome</keyword>